<reference evidence="2" key="1">
    <citation type="submission" date="2021-04" db="EMBL/GenBank/DDBJ databases">
        <title>Genome based classification of Actinospica acidithermotolerans sp. nov., an actinobacterium isolated from an Indonesian hot spring.</title>
        <authorList>
            <person name="Kusuma A.B."/>
            <person name="Putra K.E."/>
            <person name="Nafisah S."/>
            <person name="Loh J."/>
            <person name="Nouioui I."/>
            <person name="Goodfellow M."/>
        </authorList>
    </citation>
    <scope>NUCLEOTIDE SEQUENCE</scope>
    <source>
        <strain evidence="2">MGRD01-02</strain>
    </source>
</reference>
<dbReference type="RefSeq" id="WP_212516821.1">
    <property type="nucleotide sequence ID" value="NZ_JAGSOH010000007.1"/>
</dbReference>
<name>A0A941E8B6_9ACTN</name>
<dbReference type="InterPro" id="IPR045713">
    <property type="entry name" value="DUF6069"/>
</dbReference>
<comment type="caution">
    <text evidence="2">The sequence shown here is derived from an EMBL/GenBank/DDBJ whole genome shotgun (WGS) entry which is preliminary data.</text>
</comment>
<keyword evidence="1" id="KW-0812">Transmembrane</keyword>
<keyword evidence="1" id="KW-1133">Transmembrane helix</keyword>
<sequence length="166" mass="17623">MVKRVMSWVRIDFAPAHRQPSAIRVLIASVVAIAGSLIADAVLVALGVALWPATKDYAHFKFADYGKLTVVGVVIACVAWPVVTRVCAAPRWLFLRLAVLVTLVLLLPDVYILYLGQPGNAVAVLMVMHLAIGAVTYASLVGIAPVREAARGAGARAERNVGASVR</sequence>
<proteinExistence type="predicted"/>
<dbReference type="Proteomes" id="UP000676325">
    <property type="component" value="Unassembled WGS sequence"/>
</dbReference>
<dbReference type="Pfam" id="PF19545">
    <property type="entry name" value="DUF6069"/>
    <property type="match status" value="1"/>
</dbReference>
<keyword evidence="3" id="KW-1185">Reference proteome</keyword>
<dbReference type="EMBL" id="JAGSOH010000007">
    <property type="protein sequence ID" value="MBR7825667.1"/>
    <property type="molecule type" value="Genomic_DNA"/>
</dbReference>
<evidence type="ECO:0000313" key="2">
    <source>
        <dbReference type="EMBL" id="MBR7825667.1"/>
    </source>
</evidence>
<feature type="transmembrane region" description="Helical" evidence="1">
    <location>
        <begin position="65"/>
        <end position="83"/>
    </location>
</feature>
<protein>
    <submittedName>
        <fullName evidence="2">Uncharacterized protein</fullName>
    </submittedName>
</protein>
<gene>
    <name evidence="2" type="ORF">KDK95_05060</name>
</gene>
<keyword evidence="1" id="KW-0472">Membrane</keyword>
<evidence type="ECO:0000256" key="1">
    <source>
        <dbReference type="SAM" id="Phobius"/>
    </source>
</evidence>
<organism evidence="2 3">
    <name type="scientific">Actinospica acidithermotolerans</name>
    <dbReference type="NCBI Taxonomy" id="2828514"/>
    <lineage>
        <taxon>Bacteria</taxon>
        <taxon>Bacillati</taxon>
        <taxon>Actinomycetota</taxon>
        <taxon>Actinomycetes</taxon>
        <taxon>Catenulisporales</taxon>
        <taxon>Actinospicaceae</taxon>
        <taxon>Actinospica</taxon>
    </lineage>
</organism>
<evidence type="ECO:0000313" key="3">
    <source>
        <dbReference type="Proteomes" id="UP000676325"/>
    </source>
</evidence>
<dbReference type="AlphaFoldDB" id="A0A941E8B6"/>
<feature type="transmembrane region" description="Helical" evidence="1">
    <location>
        <begin position="121"/>
        <end position="146"/>
    </location>
</feature>
<feature type="transmembrane region" description="Helical" evidence="1">
    <location>
        <begin position="95"/>
        <end position="115"/>
    </location>
</feature>
<accession>A0A941E8B6</accession>
<feature type="transmembrane region" description="Helical" evidence="1">
    <location>
        <begin position="21"/>
        <end position="53"/>
    </location>
</feature>